<dbReference type="Proteomes" id="UP000305546">
    <property type="component" value="Unassembled WGS sequence"/>
</dbReference>
<evidence type="ECO:0000313" key="7">
    <source>
        <dbReference type="EMBL" id="TNC24206.1"/>
    </source>
</evidence>
<name>A0A5C4LXD0_9PSEU</name>
<comment type="cofactor">
    <cofactor evidence="1">
        <name>FAD</name>
        <dbReference type="ChEBI" id="CHEBI:57692"/>
    </cofactor>
</comment>
<dbReference type="Gene3D" id="3.40.462.10">
    <property type="entry name" value="FAD-linked oxidases, C-terminal domain"/>
    <property type="match status" value="1"/>
</dbReference>
<keyword evidence="3" id="KW-0285">Flavoprotein</keyword>
<dbReference type="InterPro" id="IPR006094">
    <property type="entry name" value="Oxid_FAD_bind_N"/>
</dbReference>
<evidence type="ECO:0000256" key="3">
    <source>
        <dbReference type="ARBA" id="ARBA00022630"/>
    </source>
</evidence>
<keyword evidence="4" id="KW-0274">FAD</keyword>
<evidence type="ECO:0000256" key="1">
    <source>
        <dbReference type="ARBA" id="ARBA00001974"/>
    </source>
</evidence>
<evidence type="ECO:0000256" key="5">
    <source>
        <dbReference type="ARBA" id="ARBA00023002"/>
    </source>
</evidence>
<dbReference type="InterPro" id="IPR016169">
    <property type="entry name" value="FAD-bd_PCMH_sub2"/>
</dbReference>
<evidence type="ECO:0000313" key="8">
    <source>
        <dbReference type="Proteomes" id="UP000305546"/>
    </source>
</evidence>
<organism evidence="7 8">
    <name type="scientific">Amycolatopsis alkalitolerans</name>
    <dbReference type="NCBI Taxonomy" id="2547244"/>
    <lineage>
        <taxon>Bacteria</taxon>
        <taxon>Bacillati</taxon>
        <taxon>Actinomycetota</taxon>
        <taxon>Actinomycetes</taxon>
        <taxon>Pseudonocardiales</taxon>
        <taxon>Pseudonocardiaceae</taxon>
        <taxon>Amycolatopsis</taxon>
    </lineage>
</organism>
<dbReference type="Gene3D" id="3.30.43.10">
    <property type="entry name" value="Uridine Diphospho-n-acetylenolpyruvylglucosamine Reductase, domain 2"/>
    <property type="match status" value="1"/>
</dbReference>
<dbReference type="SUPFAM" id="SSF56176">
    <property type="entry name" value="FAD-binding/transporter-associated domain-like"/>
    <property type="match status" value="1"/>
</dbReference>
<feature type="domain" description="FAD-binding PCMH-type" evidence="6">
    <location>
        <begin position="9"/>
        <end position="180"/>
    </location>
</feature>
<dbReference type="GO" id="GO:0071949">
    <property type="term" value="F:FAD binding"/>
    <property type="evidence" value="ECO:0007669"/>
    <property type="project" value="InterPro"/>
</dbReference>
<keyword evidence="8" id="KW-1185">Reference proteome</keyword>
<dbReference type="InterPro" id="IPR015345">
    <property type="entry name" value="Cytokinin_DH_FAD/cytokin-bd"/>
</dbReference>
<sequence length="415" mass="45028">MESSDFGGIVATRPREVRQVSSIGEVHEALRDAAGQRIPVLAHGRRHTSFGQSQIRDGVSLDMTGLNQIHEFEEGHVVVEAGATWAEVLRATLAHGRTPRVLTDYLGVTVGGTLSAGGIGGTSGRRGVQTDNVLALEVITGDGVRRTCSRTESPELFDGVLAGFGRCGVIVRATVPLGPAPARVRRFKIYCPTPADLLRHQRRLLREGRFAFLQGEILPGEHGWTPMLDVAAYYSPPDEPDDARLLAGLGYEPSRDETADLAYWDFANRLADAEAYLSQTGEWFAPHPWSNLFLPDNAADGHVAGVLSVLRRDDLGEAGLVLVYPVFRRYLNTPLFAVPDGEVVFLVAVLRFTSTGDVDRMLKANRAWYDQAVAAGGTAYPVGAVPDFDWARHLAPAAAARDRYDPHGALGSREL</sequence>
<protein>
    <submittedName>
        <fullName evidence="7">FAD-binding protein</fullName>
    </submittedName>
</protein>
<accession>A0A5C4LXD0</accession>
<dbReference type="InterPro" id="IPR016166">
    <property type="entry name" value="FAD-bd_PCMH"/>
</dbReference>
<proteinExistence type="inferred from homology"/>
<comment type="caution">
    <text evidence="7">The sequence shown here is derived from an EMBL/GenBank/DDBJ whole genome shotgun (WGS) entry which is preliminary data.</text>
</comment>
<dbReference type="Gene3D" id="3.30.465.10">
    <property type="match status" value="1"/>
</dbReference>
<dbReference type="PROSITE" id="PS51387">
    <property type="entry name" value="FAD_PCMH"/>
    <property type="match status" value="1"/>
</dbReference>
<evidence type="ECO:0000256" key="2">
    <source>
        <dbReference type="ARBA" id="ARBA00005466"/>
    </source>
</evidence>
<dbReference type="OrthoDB" id="6278354at2"/>
<dbReference type="InterPro" id="IPR016170">
    <property type="entry name" value="Cytok_DH_C_sf"/>
</dbReference>
<dbReference type="EMBL" id="VDFW01000016">
    <property type="protein sequence ID" value="TNC24206.1"/>
    <property type="molecule type" value="Genomic_DNA"/>
</dbReference>
<dbReference type="Pfam" id="PF09265">
    <property type="entry name" value="Cytokin-bind"/>
    <property type="match status" value="1"/>
</dbReference>
<dbReference type="InterPro" id="IPR036318">
    <property type="entry name" value="FAD-bd_PCMH-like_sf"/>
</dbReference>
<dbReference type="AlphaFoldDB" id="A0A5C4LXD0"/>
<dbReference type="SUPFAM" id="SSF55103">
    <property type="entry name" value="FAD-linked oxidases, C-terminal domain"/>
    <property type="match status" value="1"/>
</dbReference>
<dbReference type="InterPro" id="IPR016164">
    <property type="entry name" value="FAD-linked_Oxase-like_C"/>
</dbReference>
<dbReference type="Pfam" id="PF01565">
    <property type="entry name" value="FAD_binding_4"/>
    <property type="match status" value="1"/>
</dbReference>
<keyword evidence="5" id="KW-0560">Oxidoreductase</keyword>
<evidence type="ECO:0000256" key="4">
    <source>
        <dbReference type="ARBA" id="ARBA00022827"/>
    </source>
</evidence>
<gene>
    <name evidence="7" type="ORF">FG385_19335</name>
</gene>
<reference evidence="7 8" key="1">
    <citation type="submission" date="2019-06" db="EMBL/GenBank/DDBJ databases">
        <title>Amycolatopsis alkalitolerans sp. nov., isolated from Gastrodia elata Blume.</title>
        <authorList>
            <person name="Narsing Rao M.P."/>
            <person name="Li W.J."/>
        </authorList>
    </citation>
    <scope>NUCLEOTIDE SEQUENCE [LARGE SCALE GENOMIC DNA]</scope>
    <source>
        <strain evidence="7 8">SYSUP0005</strain>
    </source>
</reference>
<dbReference type="PANTHER" id="PTHR13878:SF53">
    <property type="entry name" value="CYTOKININ DEHYDROGENASE 6"/>
    <property type="match status" value="1"/>
</dbReference>
<dbReference type="InterPro" id="IPR016167">
    <property type="entry name" value="FAD-bd_PCMH_sub1"/>
</dbReference>
<dbReference type="InterPro" id="IPR050432">
    <property type="entry name" value="FAD-linked_Oxidoreductases_BP"/>
</dbReference>
<evidence type="ECO:0000259" key="6">
    <source>
        <dbReference type="PROSITE" id="PS51387"/>
    </source>
</evidence>
<dbReference type="PANTHER" id="PTHR13878">
    <property type="entry name" value="GULONOLACTONE OXIDASE"/>
    <property type="match status" value="1"/>
</dbReference>
<comment type="similarity">
    <text evidence="2">Belongs to the oxygen-dependent FAD-linked oxidoreductase family.</text>
</comment>
<dbReference type="RefSeq" id="WP_139098159.1">
    <property type="nucleotide sequence ID" value="NZ_VDFW01000016.1"/>
</dbReference>
<dbReference type="GO" id="GO:0009690">
    <property type="term" value="P:cytokinin metabolic process"/>
    <property type="evidence" value="ECO:0007669"/>
    <property type="project" value="InterPro"/>
</dbReference>
<dbReference type="GO" id="GO:0019139">
    <property type="term" value="F:cytokinin dehydrogenase activity"/>
    <property type="evidence" value="ECO:0007669"/>
    <property type="project" value="InterPro"/>
</dbReference>